<protein>
    <recommendedName>
        <fullName evidence="3">NmrA-like domain-containing protein</fullName>
    </recommendedName>
</protein>
<keyword evidence="1" id="KW-0521">NADP</keyword>
<dbReference type="OMA" id="IDVGCWF"/>
<dbReference type="AlphaFoldDB" id="W3WLY5"/>
<keyword evidence="2" id="KW-0560">Oxidoreductase</keyword>
<organism evidence="4 5">
    <name type="scientific">Pestalotiopsis fici (strain W106-1 / CGMCC3.15140)</name>
    <dbReference type="NCBI Taxonomy" id="1229662"/>
    <lineage>
        <taxon>Eukaryota</taxon>
        <taxon>Fungi</taxon>
        <taxon>Dikarya</taxon>
        <taxon>Ascomycota</taxon>
        <taxon>Pezizomycotina</taxon>
        <taxon>Sordariomycetes</taxon>
        <taxon>Xylariomycetidae</taxon>
        <taxon>Amphisphaeriales</taxon>
        <taxon>Sporocadaceae</taxon>
        <taxon>Pestalotiopsis</taxon>
    </lineage>
</organism>
<dbReference type="HOGENOM" id="CLU_044876_6_0_1"/>
<dbReference type="OrthoDB" id="419598at2759"/>
<dbReference type="RefSeq" id="XP_007840015.1">
    <property type="nucleotide sequence ID" value="XM_007841824.1"/>
</dbReference>
<evidence type="ECO:0000259" key="3">
    <source>
        <dbReference type="Pfam" id="PF05368"/>
    </source>
</evidence>
<dbReference type="InterPro" id="IPR051609">
    <property type="entry name" value="NmrA/Isoflavone_reductase-like"/>
</dbReference>
<dbReference type="PANTHER" id="PTHR47706:SF9">
    <property type="entry name" value="NMRA-LIKE DOMAIN-CONTAINING PROTEIN-RELATED"/>
    <property type="match status" value="1"/>
</dbReference>
<dbReference type="GO" id="GO:0016491">
    <property type="term" value="F:oxidoreductase activity"/>
    <property type="evidence" value="ECO:0007669"/>
    <property type="project" value="UniProtKB-KW"/>
</dbReference>
<proteinExistence type="predicted"/>
<dbReference type="InParanoid" id="W3WLY5"/>
<evidence type="ECO:0000256" key="1">
    <source>
        <dbReference type="ARBA" id="ARBA00022857"/>
    </source>
</evidence>
<dbReference type="SUPFAM" id="SSF51735">
    <property type="entry name" value="NAD(P)-binding Rossmann-fold domains"/>
    <property type="match status" value="1"/>
</dbReference>
<dbReference type="Proteomes" id="UP000030651">
    <property type="component" value="Unassembled WGS sequence"/>
</dbReference>
<evidence type="ECO:0000313" key="5">
    <source>
        <dbReference type="Proteomes" id="UP000030651"/>
    </source>
</evidence>
<sequence length="324" mass="35563">MASPIKVLVVSPTGKTGSSVVEGLLNSSTNFEVTALTRESSLENPTLKPFKERGVKIVTADLNGPKDVLVKLLTGIDVVVSCIFWRNLKDQIPLAEAAKEAGVKRFVPSSFQTPAPRGVMQLVDWKDDVLAAIQRVHLPWTVIDVGWWSNQVIPPLPSGRTDKFVVPFFKSKPADGNVRMALTALQDVGNHVARVIADPRTLNRKVLVYTEAMTLNEAADLLDEVSGEKSIRSYLPAEEITEAIISAAEAFGKDPNDMNATLALFLNQYQNSWGVRGDNDPKNAVTLGYLDFNELCPDITGIKLRDIYESILDDTKESLGISWE</sequence>
<feature type="domain" description="NmrA-like" evidence="3">
    <location>
        <begin position="6"/>
        <end position="245"/>
    </location>
</feature>
<gene>
    <name evidence="4" type="ORF">PFICI_13243</name>
</gene>
<accession>W3WLY5</accession>
<name>W3WLY5_PESFW</name>
<dbReference type="KEGG" id="pfy:PFICI_13243"/>
<evidence type="ECO:0000313" key="4">
    <source>
        <dbReference type="EMBL" id="ETS74759.1"/>
    </source>
</evidence>
<dbReference type="PANTHER" id="PTHR47706">
    <property type="entry name" value="NMRA-LIKE FAMILY PROTEIN"/>
    <property type="match status" value="1"/>
</dbReference>
<evidence type="ECO:0000256" key="2">
    <source>
        <dbReference type="ARBA" id="ARBA00023002"/>
    </source>
</evidence>
<dbReference type="Gene3D" id="3.40.50.720">
    <property type="entry name" value="NAD(P)-binding Rossmann-like Domain"/>
    <property type="match status" value="1"/>
</dbReference>
<keyword evidence="5" id="KW-1185">Reference proteome</keyword>
<dbReference type="GeneID" id="19278256"/>
<dbReference type="Pfam" id="PF05368">
    <property type="entry name" value="NmrA"/>
    <property type="match status" value="1"/>
</dbReference>
<dbReference type="InterPro" id="IPR008030">
    <property type="entry name" value="NmrA-like"/>
</dbReference>
<dbReference type="InterPro" id="IPR036291">
    <property type="entry name" value="NAD(P)-bd_dom_sf"/>
</dbReference>
<dbReference type="EMBL" id="KI912119">
    <property type="protein sequence ID" value="ETS74759.1"/>
    <property type="molecule type" value="Genomic_DNA"/>
</dbReference>
<reference evidence="5" key="1">
    <citation type="journal article" date="2015" name="BMC Genomics">
        <title>Genomic and transcriptomic analysis of the endophytic fungus Pestalotiopsis fici reveals its lifestyle and high potential for synthesis of natural products.</title>
        <authorList>
            <person name="Wang X."/>
            <person name="Zhang X."/>
            <person name="Liu L."/>
            <person name="Xiang M."/>
            <person name="Wang W."/>
            <person name="Sun X."/>
            <person name="Che Y."/>
            <person name="Guo L."/>
            <person name="Liu G."/>
            <person name="Guo L."/>
            <person name="Wang C."/>
            <person name="Yin W.B."/>
            <person name="Stadler M."/>
            <person name="Zhang X."/>
            <person name="Liu X."/>
        </authorList>
    </citation>
    <scope>NUCLEOTIDE SEQUENCE [LARGE SCALE GENOMIC DNA]</scope>
    <source>
        <strain evidence="5">W106-1 / CGMCC3.15140</strain>
    </source>
</reference>
<dbReference type="eggNOG" id="ENOG502SM8N">
    <property type="taxonomic scope" value="Eukaryota"/>
</dbReference>
<dbReference type="Gene3D" id="3.90.25.10">
    <property type="entry name" value="UDP-galactose 4-epimerase, domain 1"/>
    <property type="match status" value="1"/>
</dbReference>